<dbReference type="SMART" id="SM00861">
    <property type="entry name" value="Transket_pyr"/>
    <property type="match status" value="1"/>
</dbReference>
<dbReference type="Pfam" id="PF02779">
    <property type="entry name" value="Transket_pyr"/>
    <property type="match status" value="1"/>
</dbReference>
<feature type="domain" description="Transketolase-like pyrimidine-binding" evidence="7">
    <location>
        <begin position="595"/>
        <end position="790"/>
    </location>
</feature>
<comment type="function">
    <text evidence="6">E1 component of the 2-oxoglutarate dehydrogenase (OGDH) complex which catalyzes the decarboxylation of 2-oxoglutarate, the first step in the conversion of 2-oxoglutarate to succinyl-CoA and CO(2).</text>
</comment>
<dbReference type="KEGG" id="tap:GZ22_04535"/>
<dbReference type="AlphaFoldDB" id="A0A075LHS1"/>
<dbReference type="Pfam" id="PF16870">
    <property type="entry name" value="OxoGdeHyase_C"/>
    <property type="match status" value="1"/>
</dbReference>
<evidence type="ECO:0000256" key="6">
    <source>
        <dbReference type="HAMAP-Rule" id="MF_01169"/>
    </source>
</evidence>
<evidence type="ECO:0000259" key="7">
    <source>
        <dbReference type="SMART" id="SM00861"/>
    </source>
</evidence>
<dbReference type="GO" id="GO:0006099">
    <property type="term" value="P:tricarboxylic acid cycle"/>
    <property type="evidence" value="ECO:0007669"/>
    <property type="project" value="TreeGrafter"/>
</dbReference>
<evidence type="ECO:0000256" key="2">
    <source>
        <dbReference type="ARBA" id="ARBA00023002"/>
    </source>
</evidence>
<dbReference type="Pfam" id="PF00676">
    <property type="entry name" value="E1_dh"/>
    <property type="match status" value="1"/>
</dbReference>
<comment type="subunit">
    <text evidence="6">Homodimer. Part of the 2-oxoglutarate dehydrogenase (OGDH) complex composed of E1 (2-oxoglutarate dehydrogenase), E2 (dihydrolipoamide succinyltransferase) and E3 (dihydrolipoamide dehydrogenase); the complex contains multiple copies of the three enzymatic components (E1, E2 and E3).</text>
</comment>
<evidence type="ECO:0000256" key="1">
    <source>
        <dbReference type="ARBA" id="ARBA00001964"/>
    </source>
</evidence>
<dbReference type="PANTHER" id="PTHR23152:SF4">
    <property type="entry name" value="2-OXOADIPATE DEHYDROGENASE COMPLEX COMPONENT E1"/>
    <property type="match status" value="1"/>
</dbReference>
<dbReference type="NCBIfam" id="NF008907">
    <property type="entry name" value="PRK12270.1"/>
    <property type="match status" value="1"/>
</dbReference>
<dbReference type="RefSeq" id="WP_038559096.1">
    <property type="nucleotide sequence ID" value="NZ_CP008876.1"/>
</dbReference>
<dbReference type="Gene3D" id="3.40.50.970">
    <property type="match status" value="1"/>
</dbReference>
<dbReference type="InterPro" id="IPR001017">
    <property type="entry name" value="DH_E1"/>
</dbReference>
<dbReference type="InterPro" id="IPR042179">
    <property type="entry name" value="KGD_C_sf"/>
</dbReference>
<dbReference type="PANTHER" id="PTHR23152">
    <property type="entry name" value="2-OXOGLUTARATE DEHYDROGENASE"/>
    <property type="match status" value="1"/>
</dbReference>
<dbReference type="InterPro" id="IPR023784">
    <property type="entry name" value="2oxoglutarate_DH_E1_bac"/>
</dbReference>
<dbReference type="Gene3D" id="3.40.50.12470">
    <property type="match status" value="1"/>
</dbReference>
<dbReference type="InterPro" id="IPR029061">
    <property type="entry name" value="THDP-binding"/>
</dbReference>
<dbReference type="HAMAP" id="MF_01169">
    <property type="entry name" value="SucA_OdhA"/>
    <property type="match status" value="1"/>
</dbReference>
<protein>
    <recommendedName>
        <fullName evidence="6">2-oxoglutarate dehydrogenase E1 component</fullName>
        <ecNumber evidence="6">1.2.4.2</ecNumber>
    </recommendedName>
    <alternativeName>
        <fullName evidence="6">Alpha-ketoglutarate dehydrogenase</fullName>
    </alternativeName>
</protein>
<evidence type="ECO:0000256" key="4">
    <source>
        <dbReference type="ARBA" id="ARBA00023152"/>
    </source>
</evidence>
<sequence length="948" mass="105854">MGQKESSERFWENFHGPNMGYVEEQYDKYRQDPESVEASLKELFDTHGEPRVMQRQGEDAPSTGMSEASIKKITAAIQLVEAIRRYGHLEADIYPVGGEHAETTVLTKMEDYQLTESDLRDIPASFVWEDAPNNVHTALDAVQLLKERYAGTTSFEYDHVGNHEERKWLQDQIETASYIPGWSETDKKEILKRLTDVEGFESFLARTFVGQKRFSIEGLEAMVPMLDSIIKEACLADTNEVMLGMAHRGRLSVLAHVLGKPFDLIFSEFNHTGEKELLPSEGSRGLHGGWTGDVKYHFGAVAEHHEGQEKHTTITLANNPSHLEFVNPIVEGFTRAAQDDTSKAGYPDQDPSKALSILIHGDAAFIGEGVVAETLNLGDLPGYSTAGSVHIIANNQVGFTTNRRDGRSTRYASDLAKGFEIPIIHVNADDPLACVAAALLAFRYRQRFNKSILIDLVGYRRYGHNEMDEPRSTQPILYQDIDAHDTVAKIFSAKLEEEKVVTGQDGYDSLSAQIGEHLKDIFQNMKEEDAKEKLPKPEPEALKCDLPKIKTSVPADTLFSLNRQLQKRPEGFQVFKKLIKIISKRHQAFEEEGKADWAVGEILAYASILQEGTPIRLTGQDSERGTFAHRHAVLHDVETDATYSPLHGLDEAKSFALHNSPLSEAGVIGFEYGYSVHNPNAFVLWEAQFGDFANTGQVLFDQFIAAGRAKWGEKSNMAMLLPHGYEGQGPEHSSGRVERFLQLAAENNLIIANVTSSAQLFHLLRRQAKLGGKEEARPLVLMTPKSLMRSARLASKLEEFTEGSFSSLRVQPNNEATTETAKTLVLGSGKVMVDLEEAMEKDAGAFEELHIVRLEQLYPFPAQRIKQILEDYPSISEVRWVQEEPRNMGAWTFVRDRIEAILSEDQTLEYIGRPDRASPAVGKPAVHKTEQKQIINQALKLSKGGVSV</sequence>
<dbReference type="NCBIfam" id="NF006914">
    <property type="entry name" value="PRK09404.1"/>
    <property type="match status" value="1"/>
</dbReference>
<comment type="catalytic activity">
    <reaction evidence="5 6">
        <text>N(6)-[(R)-lipoyl]-L-lysyl-[protein] + 2-oxoglutarate + H(+) = N(6)-[(R)-S(8)-succinyldihydrolipoyl]-L-lysyl-[protein] + CO2</text>
        <dbReference type="Rhea" id="RHEA:12188"/>
        <dbReference type="Rhea" id="RHEA-COMP:10474"/>
        <dbReference type="Rhea" id="RHEA-COMP:20092"/>
        <dbReference type="ChEBI" id="CHEBI:15378"/>
        <dbReference type="ChEBI" id="CHEBI:16526"/>
        <dbReference type="ChEBI" id="CHEBI:16810"/>
        <dbReference type="ChEBI" id="CHEBI:83099"/>
        <dbReference type="ChEBI" id="CHEBI:83120"/>
        <dbReference type="EC" id="1.2.4.2"/>
    </reaction>
</comment>
<dbReference type="GO" id="GO:0045252">
    <property type="term" value="C:oxoglutarate dehydrogenase complex"/>
    <property type="evidence" value="ECO:0007669"/>
    <property type="project" value="TreeGrafter"/>
</dbReference>
<reference evidence="8 9" key="1">
    <citation type="submission" date="2014-07" db="EMBL/GenBank/DDBJ databases">
        <title>Complete genome sequence of a moderately halophilic bacterium Terribacillus aidingensis MP602, isolated from Cryptomeria fortunei in Tianmu mountain in China.</title>
        <authorList>
            <person name="Wang Y."/>
            <person name="Lu P."/>
            <person name="Zhang L."/>
        </authorList>
    </citation>
    <scope>NUCLEOTIDE SEQUENCE [LARGE SCALE GENOMIC DNA]</scope>
    <source>
        <strain evidence="8 9">MP602</strain>
    </source>
</reference>
<name>A0A075LHS1_9BACI</name>
<keyword evidence="2 6" id="KW-0560">Oxidoreductase</keyword>
<dbReference type="GO" id="GO:0030976">
    <property type="term" value="F:thiamine pyrophosphate binding"/>
    <property type="evidence" value="ECO:0007669"/>
    <property type="project" value="UniProtKB-UniRule"/>
</dbReference>
<dbReference type="FunFam" id="3.40.50.970:FF:000036">
    <property type="entry name" value="2-oxoglutarate dehydrogenase E1 component"/>
    <property type="match status" value="1"/>
</dbReference>
<evidence type="ECO:0000313" key="9">
    <source>
        <dbReference type="Proteomes" id="UP000027980"/>
    </source>
</evidence>
<evidence type="ECO:0000256" key="5">
    <source>
        <dbReference type="ARBA" id="ARBA00051911"/>
    </source>
</evidence>
<dbReference type="NCBIfam" id="TIGR00239">
    <property type="entry name" value="2oxo_dh_E1"/>
    <property type="match status" value="1"/>
</dbReference>
<comment type="cofactor">
    <cofactor evidence="1 6">
        <name>thiamine diphosphate</name>
        <dbReference type="ChEBI" id="CHEBI:58937"/>
    </cofactor>
</comment>
<dbReference type="InterPro" id="IPR011603">
    <property type="entry name" value="2oxoglutarate_DH_E1"/>
</dbReference>
<dbReference type="OrthoDB" id="9759785at2"/>
<accession>A0A075LHS1</accession>
<dbReference type="GO" id="GO:0005829">
    <property type="term" value="C:cytosol"/>
    <property type="evidence" value="ECO:0007669"/>
    <property type="project" value="TreeGrafter"/>
</dbReference>
<dbReference type="GO" id="GO:0004591">
    <property type="term" value="F:oxoglutarate dehydrogenase (succinyl-transferring) activity"/>
    <property type="evidence" value="ECO:0007669"/>
    <property type="project" value="UniProtKB-UniRule"/>
</dbReference>
<dbReference type="SUPFAM" id="SSF52518">
    <property type="entry name" value="Thiamin diphosphate-binding fold (THDP-binding)"/>
    <property type="match status" value="2"/>
</dbReference>
<organism evidence="8 9">
    <name type="scientific">Terribacillus saccharophilus</name>
    <dbReference type="NCBI Taxonomy" id="361277"/>
    <lineage>
        <taxon>Bacteria</taxon>
        <taxon>Bacillati</taxon>
        <taxon>Bacillota</taxon>
        <taxon>Bacilli</taxon>
        <taxon>Bacillales</taxon>
        <taxon>Bacillaceae</taxon>
        <taxon>Terribacillus</taxon>
    </lineage>
</organism>
<dbReference type="InterPro" id="IPR005475">
    <property type="entry name" value="Transketolase-like_Pyr-bd"/>
</dbReference>
<dbReference type="HOGENOM" id="CLU_004709_1_0_9"/>
<gene>
    <name evidence="6" type="primary">odhA</name>
    <name evidence="8" type="ORF">GZ22_04535</name>
</gene>
<dbReference type="Pfam" id="PF16078">
    <property type="entry name" value="2-oxogl_dehyd_N"/>
    <property type="match status" value="1"/>
</dbReference>
<dbReference type="InterPro" id="IPR031717">
    <property type="entry name" value="ODO-1/KGD_C"/>
</dbReference>
<dbReference type="GO" id="GO:0006096">
    <property type="term" value="P:glycolytic process"/>
    <property type="evidence" value="ECO:0007669"/>
    <property type="project" value="UniProtKB-UniRule"/>
</dbReference>
<keyword evidence="3 6" id="KW-0786">Thiamine pyrophosphate</keyword>
<dbReference type="Gene3D" id="3.40.50.11610">
    <property type="entry name" value="Multifunctional 2-oxoglutarate metabolism enzyme, C-terminal domain"/>
    <property type="match status" value="1"/>
</dbReference>
<dbReference type="Proteomes" id="UP000027980">
    <property type="component" value="Chromosome"/>
</dbReference>
<dbReference type="CDD" id="cd02016">
    <property type="entry name" value="TPP_E1_OGDC_like"/>
    <property type="match status" value="1"/>
</dbReference>
<dbReference type="EMBL" id="CP008876">
    <property type="protein sequence ID" value="AIF65969.1"/>
    <property type="molecule type" value="Genomic_DNA"/>
</dbReference>
<comment type="similarity">
    <text evidence="6">Belongs to the alpha-ketoglutarate dehydrogenase family.</text>
</comment>
<evidence type="ECO:0000313" key="8">
    <source>
        <dbReference type="EMBL" id="AIF65969.1"/>
    </source>
</evidence>
<keyword evidence="4 6" id="KW-0324">Glycolysis</keyword>
<dbReference type="InterPro" id="IPR032106">
    <property type="entry name" value="2-oxogl_dehyd_N"/>
</dbReference>
<proteinExistence type="inferred from homology"/>
<dbReference type="PIRSF" id="PIRSF000157">
    <property type="entry name" value="Oxoglu_dh_E1"/>
    <property type="match status" value="1"/>
</dbReference>
<evidence type="ECO:0000256" key="3">
    <source>
        <dbReference type="ARBA" id="ARBA00023052"/>
    </source>
</evidence>
<dbReference type="GeneID" id="34221729"/>
<dbReference type="EC" id="1.2.4.2" evidence="6"/>